<dbReference type="RefSeq" id="WP_160373062.1">
    <property type="nucleotide sequence ID" value="NZ_WSTB01000001.1"/>
</dbReference>
<reference evidence="1 2" key="1">
    <citation type="submission" date="2019-12" db="EMBL/GenBank/DDBJ databases">
        <authorList>
            <person name="Kim Y.S."/>
        </authorList>
    </citation>
    <scope>NUCLEOTIDE SEQUENCE [LARGE SCALE GENOMIC DNA]</scope>
    <source>
        <strain evidence="1 2">GA093</strain>
    </source>
</reference>
<evidence type="ECO:0008006" key="3">
    <source>
        <dbReference type="Google" id="ProtNLM"/>
    </source>
</evidence>
<dbReference type="Gene3D" id="1.10.30.50">
    <property type="match status" value="1"/>
</dbReference>
<organism evidence="1 2">
    <name type="scientific">Flavobacterium hydrocarbonoxydans</name>
    <dbReference type="NCBI Taxonomy" id="2683249"/>
    <lineage>
        <taxon>Bacteria</taxon>
        <taxon>Pseudomonadati</taxon>
        <taxon>Bacteroidota</taxon>
        <taxon>Flavobacteriia</taxon>
        <taxon>Flavobacteriales</taxon>
        <taxon>Flavobacteriaceae</taxon>
        <taxon>Flavobacterium</taxon>
    </lineage>
</organism>
<protein>
    <recommendedName>
        <fullName evidence="3">TIGR02646 family protein</fullName>
    </recommendedName>
</protein>
<evidence type="ECO:0000313" key="1">
    <source>
        <dbReference type="EMBL" id="MWB93146.1"/>
    </source>
</evidence>
<name>A0A6I4NEZ6_9FLAO</name>
<dbReference type="EMBL" id="WSTB01000001">
    <property type="protein sequence ID" value="MWB93146.1"/>
    <property type="molecule type" value="Genomic_DNA"/>
</dbReference>
<dbReference type="Proteomes" id="UP000471501">
    <property type="component" value="Unassembled WGS sequence"/>
</dbReference>
<gene>
    <name evidence="1" type="ORF">GON26_02140</name>
</gene>
<sequence length="277" mass="32131">MISLQRLRTSGAINAKYRGAAKRERDIELMLAQRSFLIDNTKPISFRSAFWKTAKTQLKKESFGKCAYCEANTDVVAHGDVEHYRPKSIYWWLAYTYDNYLFACQICNQTYKSNNFPIRGVNLYPSPLLLDSSTDAEINLLAGNISPDPIDIGENYTLQTYSDEHFQEQALLLNPYFDNPEAYFAYEADDLTQEVKIIPRETQYAEYVKAAEDFYGINRIELKNLRYSVFKSFRIFKASIPAISDPNIRRDLEDQIEDMLSSSYNFAGMNRYFNTIL</sequence>
<evidence type="ECO:0000313" key="2">
    <source>
        <dbReference type="Proteomes" id="UP000471501"/>
    </source>
</evidence>
<proteinExistence type="predicted"/>
<keyword evidence="2" id="KW-1185">Reference proteome</keyword>
<accession>A0A6I4NEZ6</accession>
<dbReference type="AlphaFoldDB" id="A0A6I4NEZ6"/>
<comment type="caution">
    <text evidence="1">The sequence shown here is derived from an EMBL/GenBank/DDBJ whole genome shotgun (WGS) entry which is preliminary data.</text>
</comment>